<protein>
    <recommendedName>
        <fullName evidence="2">Nucleotide-diphospho-sugar transferase domain-containing protein</fullName>
    </recommendedName>
</protein>
<accession>A0AAD8U541</accession>
<dbReference type="PANTHER" id="PTHR47483">
    <property type="entry name" value="BETA-ARABINOFURANOSYLTRANSFERASE RAY1"/>
    <property type="match status" value="1"/>
</dbReference>
<comment type="caution">
    <text evidence="3">The sequence shown here is derived from an EMBL/GenBank/DDBJ whole genome shotgun (WGS) entry which is preliminary data.</text>
</comment>
<feature type="domain" description="Nucleotide-diphospho-sugar transferase" evidence="2">
    <location>
        <begin position="461"/>
        <end position="589"/>
    </location>
</feature>
<evidence type="ECO:0000313" key="4">
    <source>
        <dbReference type="Proteomes" id="UP001231189"/>
    </source>
</evidence>
<proteinExistence type="predicted"/>
<dbReference type="PANTHER" id="PTHR47483:SF1">
    <property type="entry name" value="BETA-ARABINOFURANOSYLTRANSFERASE RAY1"/>
    <property type="match status" value="1"/>
</dbReference>
<sequence length="673" mass="74770">MLPPSHGHRRPPLPRRRGAPCRRSVRGSSSRSTSPRLAGCLLVALIAFVVLAGAVLRRASSSSARSHHPIDEHDRPTAGPRITIFSAPLVAPDGSPARQELAVRSWLALRGNVSVVLLGSHPSAIALSARLGRRVTVEVAVDFSFTGTPFFHSMVARAQSSDSDICVLVDADVVLLPETVTLLTNLSRIDRDWLLVSMSRNTSSLNEEVQADNWAADSGDRGLIMAWNNPRNPLLGGVLPSFLYGRGEHSWWLIHEVLSSEMRLVLDASSLVLGLHPEDFSAKRGSSDSGRLLDGSWEYGVNRHLAAVYGSYCYRSLRRHHSPMLYEVVKHSEDYMLSKVEEPTFPNFVIGKEHIVHAEGDSLRKKENICLPGHLLNYSSENPDAAGVPYSLGMLLQFVADQNRSVVLGVAGASYRDMLMSWVCRLRHLGVTNFVVCALDQETYEFSILQFLHSLGPATFAAQTDEYNETGPINLPRRLNSGFYYARSDHATISTMEMVVKHATKSNSSEQPSFYDILCGKEGVNRLGDDRCLEPSTNLTVVFLDRDLFPNGAYRGLWERHDIPSVCRELGCFVIHNNWVNGRRKKLQRQMASGLWDYDPSSRMCLQSWGGAGSFRVMGQFHALNASTKPQFKLAIYSGTITHLINKSNPQNFTKKAKWNRPLPRKDISLSVT</sequence>
<evidence type="ECO:0000259" key="2">
    <source>
        <dbReference type="Pfam" id="PF03407"/>
    </source>
</evidence>
<dbReference type="AlphaFoldDB" id="A0AAD8U541"/>
<feature type="region of interest" description="Disordered" evidence="1">
    <location>
        <begin position="1"/>
        <end position="34"/>
    </location>
</feature>
<evidence type="ECO:0000256" key="1">
    <source>
        <dbReference type="SAM" id="MobiDB-lite"/>
    </source>
</evidence>
<feature type="compositionally biased region" description="Basic residues" evidence="1">
    <location>
        <begin position="1"/>
        <end position="25"/>
    </location>
</feature>
<dbReference type="InterPro" id="IPR044575">
    <property type="entry name" value="RAY1-like"/>
</dbReference>
<organism evidence="3 4">
    <name type="scientific">Lolium multiflorum</name>
    <name type="common">Italian ryegrass</name>
    <name type="synonym">Lolium perenne subsp. multiflorum</name>
    <dbReference type="NCBI Taxonomy" id="4521"/>
    <lineage>
        <taxon>Eukaryota</taxon>
        <taxon>Viridiplantae</taxon>
        <taxon>Streptophyta</taxon>
        <taxon>Embryophyta</taxon>
        <taxon>Tracheophyta</taxon>
        <taxon>Spermatophyta</taxon>
        <taxon>Magnoliopsida</taxon>
        <taxon>Liliopsida</taxon>
        <taxon>Poales</taxon>
        <taxon>Poaceae</taxon>
        <taxon>BOP clade</taxon>
        <taxon>Pooideae</taxon>
        <taxon>Poodae</taxon>
        <taxon>Poeae</taxon>
        <taxon>Poeae Chloroplast Group 2 (Poeae type)</taxon>
        <taxon>Loliodinae</taxon>
        <taxon>Loliinae</taxon>
        <taxon>Lolium</taxon>
    </lineage>
</organism>
<dbReference type="Pfam" id="PF03407">
    <property type="entry name" value="Nucleotid_trans"/>
    <property type="match status" value="1"/>
</dbReference>
<dbReference type="InterPro" id="IPR005069">
    <property type="entry name" value="Nucl-diP-sugar_transferase"/>
</dbReference>
<name>A0AAD8U541_LOLMU</name>
<dbReference type="GO" id="GO:0016757">
    <property type="term" value="F:glycosyltransferase activity"/>
    <property type="evidence" value="ECO:0007669"/>
    <property type="project" value="InterPro"/>
</dbReference>
<reference evidence="3" key="1">
    <citation type="submission" date="2023-07" db="EMBL/GenBank/DDBJ databases">
        <title>A chromosome-level genome assembly of Lolium multiflorum.</title>
        <authorList>
            <person name="Chen Y."/>
            <person name="Copetti D."/>
            <person name="Kolliker R."/>
            <person name="Studer B."/>
        </authorList>
    </citation>
    <scope>NUCLEOTIDE SEQUENCE</scope>
    <source>
        <strain evidence="3">02402/16</strain>
        <tissue evidence="3">Leaf</tissue>
    </source>
</reference>
<gene>
    <name evidence="3" type="ORF">QYE76_015813</name>
</gene>
<evidence type="ECO:0000313" key="3">
    <source>
        <dbReference type="EMBL" id="KAK1699116.1"/>
    </source>
</evidence>
<dbReference type="Proteomes" id="UP001231189">
    <property type="component" value="Unassembled WGS sequence"/>
</dbReference>
<dbReference type="EMBL" id="JAUUTY010000001">
    <property type="protein sequence ID" value="KAK1699116.1"/>
    <property type="molecule type" value="Genomic_DNA"/>
</dbReference>
<keyword evidence="4" id="KW-1185">Reference proteome</keyword>